<accession>A0A5M8P0Y8</accession>
<evidence type="ECO:0000313" key="7">
    <source>
        <dbReference type="EMBL" id="KAA6302095.1"/>
    </source>
</evidence>
<keyword evidence="4 5" id="KW-0472">Membrane</keyword>
<dbReference type="GO" id="GO:0005886">
    <property type="term" value="C:plasma membrane"/>
    <property type="evidence" value="ECO:0007669"/>
    <property type="project" value="InterPro"/>
</dbReference>
<reference evidence="7 8" key="1">
    <citation type="submission" date="2019-03" db="EMBL/GenBank/DDBJ databases">
        <title>Single cell metagenomics reveals metabolic interactions within the superorganism composed of flagellate Streblomastix strix and complex community of Bacteroidetes bacteria on its surface.</title>
        <authorList>
            <person name="Treitli S.C."/>
            <person name="Kolisko M."/>
            <person name="Husnik F."/>
            <person name="Keeling P."/>
            <person name="Hampl V."/>
        </authorList>
    </citation>
    <scope>NUCLEOTIDE SEQUENCE [LARGE SCALE GENOMIC DNA]</scope>
    <source>
        <strain evidence="7">St1</strain>
    </source>
</reference>
<comment type="caution">
    <text evidence="7">The sequence shown here is derived from an EMBL/GenBank/DDBJ whole genome shotgun (WGS) entry which is preliminary data.</text>
</comment>
<dbReference type="Pfam" id="PF04357">
    <property type="entry name" value="TamB"/>
    <property type="match status" value="1"/>
</dbReference>
<evidence type="ECO:0000313" key="8">
    <source>
        <dbReference type="Proteomes" id="UP000324575"/>
    </source>
</evidence>
<dbReference type="Proteomes" id="UP000324575">
    <property type="component" value="Unassembled WGS sequence"/>
</dbReference>
<evidence type="ECO:0000256" key="3">
    <source>
        <dbReference type="ARBA" id="ARBA00022989"/>
    </source>
</evidence>
<name>A0A5M8P0Y8_9BACT</name>
<comment type="subcellular location">
    <subcellularLocation>
        <location evidence="1">Membrane</location>
        <topology evidence="1">Single-pass membrane protein</topology>
    </subcellularLocation>
</comment>
<dbReference type="GO" id="GO:0009306">
    <property type="term" value="P:protein secretion"/>
    <property type="evidence" value="ECO:0007669"/>
    <property type="project" value="InterPro"/>
</dbReference>
<protein>
    <recommendedName>
        <fullName evidence="6">Translocation and assembly module TamB C-terminal domain-containing protein</fullName>
    </recommendedName>
</protein>
<evidence type="ECO:0000256" key="4">
    <source>
        <dbReference type="ARBA" id="ARBA00023136"/>
    </source>
</evidence>
<dbReference type="InterPro" id="IPR007452">
    <property type="entry name" value="TamB_C"/>
</dbReference>
<proteinExistence type="predicted"/>
<dbReference type="EMBL" id="SNRX01000010">
    <property type="protein sequence ID" value="KAA6302095.1"/>
    <property type="molecule type" value="Genomic_DNA"/>
</dbReference>
<gene>
    <name evidence="7" type="ORF">EZS26_001696</name>
</gene>
<sequence length="1467" mass="165355">MKRLNSSIWLIVIVIGILILLPVVLLKIPAIQQHTAQLVVHYLEEKTKTEIQIQAIEFQPFNKLILKNVYVADLTGDTLLYAKRFDAGFDLWPMFKNKYRIRSAHLNSFCFYLNKKYSLLNIQFLLDAFQTDTTQESRVDIRIQNLSFHNGQIRYRDKNKSDSSGRFNPDDMDWQDIIAKIQFKELKDQRLDVVVKKMSAKEKSGLQINRLAFDLVVNSDSAHIQNLELKLPHTKLHLTELSADYSRLPANGNWKDNALFNIQIEPSTVLLKDLAAFAPDLGNFNDVLEVQAAARGTFNDIQLKNILIKEGNDLKIGLNLQLRDALSHPTVLGVIDHSFITAAEIQKMANNFSTQPVKLPDFIQALGTVSLQGQISGTPEHLTASLKNISDIGDLNTNINFGKRGKYFLNGTIATSGIQLNKVFNNEDFGATQFNIDLNSTFNTIHDIAGHVEASVNQFAYQSNNYENIHFNGDFTSESFNGWLKVSAPVGELTANGYVLLKGEASEYHFSAQASEWLLDKLHFTDKYHQPKLSFQVEADFKGNSPDNLIGYTTFQKVVFSTDKGVFHLANLTAEISQPGPDILKQISIHSDIVNGTIEGIFSLKTLPETLKRSLAFYLPTLIPSEEPKVVADENHLQWNFTINDTRQLSHILELPAVLYGQSYINGAYSSINDQMQLNARFATLDAVGSTFENGALDLNTGNGYISLKVNGKKRQKNGNNLLLEANVKTTNDSIYSWMSWLDDHKKYKGNLYFTTQLKAQTGEYPMTVAANFRASEMVFNDSVWNLTPTSIRYQDGRISIRHFKAGHNQQWITINGEVSPQENDRISVTLNKVDLDYIFKALNIKALTFGGIATGEVTAKDVYHTRQLSTRLNISDFSFNDMIFGNLDLHGRWDDEKQGVEMKGIVAKNEASFVDIDGYIYPVKKELSIVFGAHNTQANFLRKYVGNVVKDLSGEITGNIRLFGDLNDPVIEGNPWIQNGSFGIEFLNTRYSFSDRLLLKPDEIALNNITLYDSFGNKSIASGSVKHHLFEDFRFLAQLSFKQFMVFNASHRNSPNFYGTAFGTGTATISGTEESVGIQVNMRNDDHTELELNFMKKQDIADYNFINFISEERPAPVAKPAKANPSDLKTDIRLNLMVDATNTAAMNIIMDPVTEDKISAKGTGNIQIQYGTKTPLKVFGNYRIEEGKYNFSFQQAFFRNFEIEEGSSVNFRGDPLTADLAIKAAYTVSANLGDLDQQLIQASEARLSARNNIPVNCVLLLSGPLQQPLIKFDLELPGATAELERQVKSYIRTDDMMSRQMIYLLLMGRFYTSPEYAKSDNGHINNDFSMLASTLSSSITNMLSKVSNNIQVGTNFHQSYEGEETNTEVELLLSSTLLNNRLVINGNVGYIDNPYLTAINNEVPLIGDFDFEYKLTKSGDIRLKGFNHYNYRNYSLTPEMTQGFGILFRKDFNLWKDFFPYQTNKK</sequence>
<feature type="domain" description="Translocation and assembly module TamB C-terminal" evidence="6">
    <location>
        <begin position="1017"/>
        <end position="1453"/>
    </location>
</feature>
<evidence type="ECO:0000256" key="5">
    <source>
        <dbReference type="SAM" id="Phobius"/>
    </source>
</evidence>
<evidence type="ECO:0000256" key="1">
    <source>
        <dbReference type="ARBA" id="ARBA00004167"/>
    </source>
</evidence>
<keyword evidence="2 5" id="KW-0812">Transmembrane</keyword>
<feature type="transmembrane region" description="Helical" evidence="5">
    <location>
        <begin position="7"/>
        <end position="26"/>
    </location>
</feature>
<keyword evidence="3 5" id="KW-1133">Transmembrane helix</keyword>
<organism evidence="7 8">
    <name type="scientific">Candidatus Ordinivivax streblomastigis</name>
    <dbReference type="NCBI Taxonomy" id="2540710"/>
    <lineage>
        <taxon>Bacteria</taxon>
        <taxon>Pseudomonadati</taxon>
        <taxon>Bacteroidota</taxon>
        <taxon>Bacteroidia</taxon>
        <taxon>Bacteroidales</taxon>
        <taxon>Candidatus Ordinivivax</taxon>
    </lineage>
</organism>
<evidence type="ECO:0000259" key="6">
    <source>
        <dbReference type="Pfam" id="PF04357"/>
    </source>
</evidence>
<evidence type="ECO:0000256" key="2">
    <source>
        <dbReference type="ARBA" id="ARBA00022692"/>
    </source>
</evidence>